<organism evidence="1 2">
    <name type="scientific">Staphylococcus massiliensis S46</name>
    <dbReference type="NCBI Taxonomy" id="1229783"/>
    <lineage>
        <taxon>Bacteria</taxon>
        <taxon>Bacillati</taxon>
        <taxon>Bacillota</taxon>
        <taxon>Bacilli</taxon>
        <taxon>Bacillales</taxon>
        <taxon>Staphylococcaceae</taxon>
        <taxon>Staphylococcus</taxon>
    </lineage>
</organism>
<evidence type="ECO:0000313" key="2">
    <source>
        <dbReference type="Proteomes" id="UP000009885"/>
    </source>
</evidence>
<accession>K9ALF0</accession>
<gene>
    <name evidence="1" type="ORF">C273_06678</name>
</gene>
<dbReference type="STRING" id="1229783.C273_06678"/>
<dbReference type="OrthoDB" id="2417337at2"/>
<reference evidence="1 2" key="1">
    <citation type="journal article" date="2013" name="Genome Announc.">
        <title>Genome Sequence of Staphylococcus massiliensis Strain S46, Isolated from the Surface of Healthy Human Skin.</title>
        <authorList>
            <person name="Srivastav R."/>
            <person name="Singh A."/>
            <person name="Jangir P.K."/>
            <person name="Kumari C."/>
            <person name="Muduli S."/>
            <person name="Sharma R."/>
        </authorList>
    </citation>
    <scope>NUCLEOTIDE SEQUENCE [LARGE SCALE GENOMIC DNA]</scope>
    <source>
        <strain evidence="1 2">S46</strain>
    </source>
</reference>
<dbReference type="PIRSF" id="PIRSF011560">
    <property type="entry name" value="ComK"/>
    <property type="match status" value="1"/>
</dbReference>
<dbReference type="GO" id="GO:0030420">
    <property type="term" value="P:establishment of competence for transformation"/>
    <property type="evidence" value="ECO:0007669"/>
    <property type="project" value="InterPro"/>
</dbReference>
<dbReference type="EMBL" id="AMSQ01000008">
    <property type="protein sequence ID" value="EKU48124.1"/>
    <property type="molecule type" value="Genomic_DNA"/>
</dbReference>
<sequence length="184" mass="21998">MGYIIRRGDMVVRPVFIGHIPSHQTEVMRYSKHHEIVDSRVRRIIERSCKFYGDTYLGRKMQTKRLTEISNKTPILLTPLFPTYFFPTHSDRSFENTWINIHYLEDIKPLKGAKCKVYFSNLESINVNISYHSMRHQYMNCIYYYYLMDKHARLLKNDPDNSIDYSKSQLNLFEALTHYSILQS</sequence>
<comment type="caution">
    <text evidence="1">The sequence shown here is derived from an EMBL/GenBank/DDBJ whole genome shotgun (WGS) entry which is preliminary data.</text>
</comment>
<keyword evidence="2" id="KW-1185">Reference proteome</keyword>
<dbReference type="Proteomes" id="UP000009885">
    <property type="component" value="Unassembled WGS sequence"/>
</dbReference>
<dbReference type="PATRIC" id="fig|1229783.3.peg.1350"/>
<dbReference type="eggNOG" id="COG4903">
    <property type="taxonomic scope" value="Bacteria"/>
</dbReference>
<proteinExistence type="predicted"/>
<name>K9ALF0_9STAP</name>
<dbReference type="RefSeq" id="WP_009383578.1">
    <property type="nucleotide sequence ID" value="NZ_AMSQ01000008.1"/>
</dbReference>
<dbReference type="Pfam" id="PF06338">
    <property type="entry name" value="ComK"/>
    <property type="match status" value="1"/>
</dbReference>
<dbReference type="InterPro" id="IPR010461">
    <property type="entry name" value="ComK"/>
</dbReference>
<protein>
    <submittedName>
        <fullName evidence="1">Competence transcription factor ComK</fullName>
    </submittedName>
</protein>
<evidence type="ECO:0000313" key="1">
    <source>
        <dbReference type="EMBL" id="EKU48124.1"/>
    </source>
</evidence>
<dbReference type="AlphaFoldDB" id="K9ALF0"/>